<keyword evidence="2" id="KW-1185">Reference proteome</keyword>
<reference evidence="1 2" key="1">
    <citation type="journal article" date="2020" name="Cell">
        <title>Large-Scale Comparative Analyses of Tick Genomes Elucidate Their Genetic Diversity and Vector Capacities.</title>
        <authorList>
            <consortium name="Tick Genome and Microbiome Consortium (TIGMIC)"/>
            <person name="Jia N."/>
            <person name="Wang J."/>
            <person name="Shi W."/>
            <person name="Du L."/>
            <person name="Sun Y."/>
            <person name="Zhan W."/>
            <person name="Jiang J.F."/>
            <person name="Wang Q."/>
            <person name="Zhang B."/>
            <person name="Ji P."/>
            <person name="Bell-Sakyi L."/>
            <person name="Cui X.M."/>
            <person name="Yuan T.T."/>
            <person name="Jiang B.G."/>
            <person name="Yang W.F."/>
            <person name="Lam T.T."/>
            <person name="Chang Q.C."/>
            <person name="Ding S.J."/>
            <person name="Wang X.J."/>
            <person name="Zhu J.G."/>
            <person name="Ruan X.D."/>
            <person name="Zhao L."/>
            <person name="Wei J.T."/>
            <person name="Ye R.Z."/>
            <person name="Que T.C."/>
            <person name="Du C.H."/>
            <person name="Zhou Y.H."/>
            <person name="Cheng J.X."/>
            <person name="Dai P.F."/>
            <person name="Guo W.B."/>
            <person name="Han X.H."/>
            <person name="Huang E.J."/>
            <person name="Li L.F."/>
            <person name="Wei W."/>
            <person name="Gao Y.C."/>
            <person name="Liu J.Z."/>
            <person name="Shao H.Z."/>
            <person name="Wang X."/>
            <person name="Wang C.C."/>
            <person name="Yang T.C."/>
            <person name="Huo Q.B."/>
            <person name="Li W."/>
            <person name="Chen H.Y."/>
            <person name="Chen S.E."/>
            <person name="Zhou L.G."/>
            <person name="Ni X.B."/>
            <person name="Tian J.H."/>
            <person name="Sheng Y."/>
            <person name="Liu T."/>
            <person name="Pan Y.S."/>
            <person name="Xia L.Y."/>
            <person name="Li J."/>
            <person name="Zhao F."/>
            <person name="Cao W.C."/>
        </authorList>
    </citation>
    <scope>NUCLEOTIDE SEQUENCE [LARGE SCALE GENOMIC DNA]</scope>
    <source>
        <strain evidence="1">Iper-2018</strain>
    </source>
</reference>
<gene>
    <name evidence="1" type="ORF">HPB47_008353</name>
</gene>
<dbReference type="EMBL" id="JABSTQ010011175">
    <property type="protein sequence ID" value="KAG0414487.1"/>
    <property type="molecule type" value="Genomic_DNA"/>
</dbReference>
<sequence>ELKEAHLVNQYTRLSQTVSGRRLLDRLHIQHELPELWRHKLWVSPLPRNMDTQTHEGRRGARARALEHQYGSKQGVYYVDVAGPSPTGFYRAAVVHQDQRVNGLSYRAIISVQAEEGLRGNVAADAAARALTHRAPHPGSSGSEIRQPVLQFKEILADYCERHWLFPVPAKGLSGADERTLRRLQTNTLLRPAIVKHFDPKVDGRCPHWGEVSDNFHMVWACQMNPSLPPNPSPTREAWEAALLNLSGLESQRTLVQRARVAALCSGVPD</sequence>
<protein>
    <submittedName>
        <fullName evidence="1">Uncharacterized protein</fullName>
    </submittedName>
</protein>
<name>A0AC60P4X6_IXOPE</name>
<dbReference type="Proteomes" id="UP000805193">
    <property type="component" value="Unassembled WGS sequence"/>
</dbReference>
<feature type="non-terminal residue" evidence="1">
    <location>
        <position position="1"/>
    </location>
</feature>
<accession>A0AC60P4X6</accession>
<comment type="caution">
    <text evidence="1">The sequence shown here is derived from an EMBL/GenBank/DDBJ whole genome shotgun (WGS) entry which is preliminary data.</text>
</comment>
<organism evidence="1 2">
    <name type="scientific">Ixodes persulcatus</name>
    <name type="common">Taiga tick</name>
    <dbReference type="NCBI Taxonomy" id="34615"/>
    <lineage>
        <taxon>Eukaryota</taxon>
        <taxon>Metazoa</taxon>
        <taxon>Ecdysozoa</taxon>
        <taxon>Arthropoda</taxon>
        <taxon>Chelicerata</taxon>
        <taxon>Arachnida</taxon>
        <taxon>Acari</taxon>
        <taxon>Parasitiformes</taxon>
        <taxon>Ixodida</taxon>
        <taxon>Ixodoidea</taxon>
        <taxon>Ixodidae</taxon>
        <taxon>Ixodinae</taxon>
        <taxon>Ixodes</taxon>
    </lineage>
</organism>
<proteinExistence type="predicted"/>
<evidence type="ECO:0000313" key="1">
    <source>
        <dbReference type="EMBL" id="KAG0414487.1"/>
    </source>
</evidence>
<evidence type="ECO:0000313" key="2">
    <source>
        <dbReference type="Proteomes" id="UP000805193"/>
    </source>
</evidence>